<proteinExistence type="predicted"/>
<evidence type="ECO:0000256" key="9">
    <source>
        <dbReference type="ARBA" id="ARBA00023170"/>
    </source>
</evidence>
<dbReference type="InterPro" id="IPR013210">
    <property type="entry name" value="LRR_N_plant-typ"/>
</dbReference>
<feature type="signal peptide" evidence="11">
    <location>
        <begin position="1"/>
        <end position="30"/>
    </location>
</feature>
<evidence type="ECO:0000259" key="12">
    <source>
        <dbReference type="Pfam" id="PF08263"/>
    </source>
</evidence>
<evidence type="ECO:0000256" key="7">
    <source>
        <dbReference type="ARBA" id="ARBA00022989"/>
    </source>
</evidence>
<dbReference type="PANTHER" id="PTHR27000">
    <property type="entry name" value="LEUCINE-RICH REPEAT RECEPTOR-LIKE PROTEIN KINASE FAMILY PROTEIN-RELATED"/>
    <property type="match status" value="1"/>
</dbReference>
<evidence type="ECO:0000256" key="6">
    <source>
        <dbReference type="ARBA" id="ARBA00022737"/>
    </source>
</evidence>
<dbReference type="Pfam" id="PF00560">
    <property type="entry name" value="LRR_1"/>
    <property type="match status" value="10"/>
</dbReference>
<evidence type="ECO:0000256" key="10">
    <source>
        <dbReference type="ARBA" id="ARBA00023180"/>
    </source>
</evidence>
<dbReference type="PANTHER" id="PTHR27000:SF721">
    <property type="entry name" value="LRR RECEPTOR-LIKE SERINE_THREONINE-PROTEIN KINASE GSO1"/>
    <property type="match status" value="1"/>
</dbReference>
<dbReference type="Proteomes" id="UP001227230">
    <property type="component" value="Chromosome 1"/>
</dbReference>
<dbReference type="Pfam" id="PF08263">
    <property type="entry name" value="LRRNT_2"/>
    <property type="match status" value="1"/>
</dbReference>
<evidence type="ECO:0000256" key="1">
    <source>
        <dbReference type="ARBA" id="ARBA00004162"/>
    </source>
</evidence>
<evidence type="ECO:0000256" key="5">
    <source>
        <dbReference type="ARBA" id="ARBA00022729"/>
    </source>
</evidence>
<reference evidence="13 14" key="1">
    <citation type="journal article" date="2023" name="Hortic Res">
        <title>The complete reference genome for grapevine (Vitis vinifera L.) genetics and breeding.</title>
        <authorList>
            <person name="Shi X."/>
            <person name="Cao S."/>
            <person name="Wang X."/>
            <person name="Huang S."/>
            <person name="Wang Y."/>
            <person name="Liu Z."/>
            <person name="Liu W."/>
            <person name="Leng X."/>
            <person name="Peng Y."/>
            <person name="Wang N."/>
            <person name="Wang Y."/>
            <person name="Ma Z."/>
            <person name="Xu X."/>
            <person name="Zhang F."/>
            <person name="Xue H."/>
            <person name="Zhong H."/>
            <person name="Wang Y."/>
            <person name="Zhang K."/>
            <person name="Velt A."/>
            <person name="Avia K."/>
            <person name="Holtgrawe D."/>
            <person name="Grimplet J."/>
            <person name="Matus J.T."/>
            <person name="Ware D."/>
            <person name="Wu X."/>
            <person name="Wang H."/>
            <person name="Liu C."/>
            <person name="Fang Y."/>
            <person name="Rustenholz C."/>
            <person name="Cheng Z."/>
            <person name="Xiao H."/>
            <person name="Zhou Y."/>
        </authorList>
    </citation>
    <scope>NUCLEOTIDE SEQUENCE [LARGE SCALE GENOMIC DNA]</scope>
    <source>
        <strain evidence="14">cv. Pinot noir / PN40024</strain>
        <tissue evidence="13">Leaf</tissue>
    </source>
</reference>
<name>A0ABY9BDW5_VITVI</name>
<dbReference type="Gene3D" id="3.80.10.10">
    <property type="entry name" value="Ribonuclease Inhibitor"/>
    <property type="match status" value="4"/>
</dbReference>
<evidence type="ECO:0000256" key="8">
    <source>
        <dbReference type="ARBA" id="ARBA00023136"/>
    </source>
</evidence>
<dbReference type="InterPro" id="IPR003591">
    <property type="entry name" value="Leu-rich_rpt_typical-subtyp"/>
</dbReference>
<dbReference type="InterPro" id="IPR001611">
    <property type="entry name" value="Leu-rich_rpt"/>
</dbReference>
<dbReference type="Pfam" id="PF13855">
    <property type="entry name" value="LRR_8"/>
    <property type="match status" value="2"/>
</dbReference>
<keyword evidence="3" id="KW-0433">Leucine-rich repeat</keyword>
<evidence type="ECO:0000256" key="4">
    <source>
        <dbReference type="ARBA" id="ARBA00022692"/>
    </source>
</evidence>
<sequence length="651" mass="71661">MRASFICVNKMGCRLLWIIVAFTLISMGESKKSTGESCHPDDLMGLISFKAGIRIDTSGRLERWVGRSCCKWEGISCDNTTGRVTQLLLPGFISTDVSILQTQMKGSLSPKITLLTSLQVIDLSELSFITGNIPTSIGFHLPNLRKLYLLRNKLSGPIPESIGKLSKLEEIILSENRFSGSLPLSLGNLKNLNRLLLDSNQFSGAIPDSLVNLTILVVLDLHHNYLNGHMPAKIGELQVLEQLDLSENLLSGKIPVSLTNITTVQDIDLSNNSLEGEIPFPSCSGQMPFLRFLALHHNHLTGRIPPALGYLVSLQRLYLENNKLNGPIPSSLGNLSDLRELYLSGNRLSGLIPIAFSRLSQLINLNLSNNLIRGLPHEMSSLQNLQTLTLSFNPLNFSSIPKWMAELPSISQIYMAGCGLQGEIPEFLQRKPIQELDLSANHLTGSIPSWLGGLSQLYLLNLSKNALVSEIPDSITRLHELGVLDLHSNKLTGSIIEVFKMGSILPGGSLRYIDLSHNSFSSGIEQIGAGEQHGIEFLNLSHNFLKGRLPTSIGRLELMRSLDLSHNELGFNLPESLGNVKSLERLKLEKNRFTGKIPDGYLMLRKLKELDLSDNLLVGQIPNGKPLDDFPRSSYSGNRALCGRPLAPCKP</sequence>
<evidence type="ECO:0000313" key="13">
    <source>
        <dbReference type="EMBL" id="WJZ80980.1"/>
    </source>
</evidence>
<dbReference type="SMART" id="SM00369">
    <property type="entry name" value="LRR_TYP"/>
    <property type="match status" value="10"/>
</dbReference>
<keyword evidence="10" id="KW-0325">Glycoprotein</keyword>
<dbReference type="SUPFAM" id="SSF52058">
    <property type="entry name" value="L domain-like"/>
    <property type="match status" value="3"/>
</dbReference>
<keyword evidence="14" id="KW-1185">Reference proteome</keyword>
<accession>A0ABY9BDW5</accession>
<feature type="chain" id="PRO_5045701857" description="Leucine-rich repeat-containing N-terminal plant-type domain-containing protein" evidence="11">
    <location>
        <begin position="31"/>
        <end position="651"/>
    </location>
</feature>
<protein>
    <recommendedName>
        <fullName evidence="12">Leucine-rich repeat-containing N-terminal plant-type domain-containing protein</fullName>
    </recommendedName>
</protein>
<keyword evidence="8" id="KW-0472">Membrane</keyword>
<evidence type="ECO:0000313" key="14">
    <source>
        <dbReference type="Proteomes" id="UP001227230"/>
    </source>
</evidence>
<keyword evidence="7" id="KW-1133">Transmembrane helix</keyword>
<keyword evidence="4" id="KW-0812">Transmembrane</keyword>
<dbReference type="PROSITE" id="PS51450">
    <property type="entry name" value="LRR"/>
    <property type="match status" value="2"/>
</dbReference>
<comment type="subcellular location">
    <subcellularLocation>
        <location evidence="1">Cell membrane</location>
        <topology evidence="1">Single-pass membrane protein</topology>
    </subcellularLocation>
    <subcellularLocation>
        <location evidence="2">Membrane</location>
        <topology evidence="2">Single-pass type I membrane protein</topology>
    </subcellularLocation>
</comment>
<organism evidence="13 14">
    <name type="scientific">Vitis vinifera</name>
    <name type="common">Grape</name>
    <dbReference type="NCBI Taxonomy" id="29760"/>
    <lineage>
        <taxon>Eukaryota</taxon>
        <taxon>Viridiplantae</taxon>
        <taxon>Streptophyta</taxon>
        <taxon>Embryophyta</taxon>
        <taxon>Tracheophyta</taxon>
        <taxon>Spermatophyta</taxon>
        <taxon>Magnoliopsida</taxon>
        <taxon>eudicotyledons</taxon>
        <taxon>Gunneridae</taxon>
        <taxon>Pentapetalae</taxon>
        <taxon>rosids</taxon>
        <taxon>Vitales</taxon>
        <taxon>Vitaceae</taxon>
        <taxon>Viteae</taxon>
        <taxon>Vitis</taxon>
    </lineage>
</organism>
<keyword evidence="9" id="KW-0675">Receptor</keyword>
<gene>
    <name evidence="13" type="ORF">VitviT2T_000844</name>
</gene>
<keyword evidence="6" id="KW-0677">Repeat</keyword>
<evidence type="ECO:0000256" key="2">
    <source>
        <dbReference type="ARBA" id="ARBA00004479"/>
    </source>
</evidence>
<keyword evidence="5 11" id="KW-0732">Signal</keyword>
<dbReference type="EMBL" id="CP126648">
    <property type="protein sequence ID" value="WJZ80980.1"/>
    <property type="molecule type" value="Genomic_DNA"/>
</dbReference>
<feature type="domain" description="Leucine-rich repeat-containing N-terminal plant-type" evidence="12">
    <location>
        <begin position="39"/>
        <end position="78"/>
    </location>
</feature>
<dbReference type="PRINTS" id="PR00019">
    <property type="entry name" value="LEURICHRPT"/>
</dbReference>
<dbReference type="InterPro" id="IPR032675">
    <property type="entry name" value="LRR_dom_sf"/>
</dbReference>
<evidence type="ECO:0000256" key="11">
    <source>
        <dbReference type="SAM" id="SignalP"/>
    </source>
</evidence>
<evidence type="ECO:0000256" key="3">
    <source>
        <dbReference type="ARBA" id="ARBA00022614"/>
    </source>
</evidence>